<dbReference type="SUPFAM" id="SSF55811">
    <property type="entry name" value="Nudix"/>
    <property type="match status" value="1"/>
</dbReference>
<comment type="cofactor">
    <cofactor evidence="1">
        <name>Mg(2+)</name>
        <dbReference type="ChEBI" id="CHEBI:18420"/>
    </cofactor>
</comment>
<dbReference type="Proteomes" id="UP001225034">
    <property type="component" value="Unassembled WGS sequence"/>
</dbReference>
<evidence type="ECO:0000256" key="1">
    <source>
        <dbReference type="ARBA" id="ARBA00001946"/>
    </source>
</evidence>
<keyword evidence="2 4" id="KW-0378">Hydrolase</keyword>
<dbReference type="InterPro" id="IPR000086">
    <property type="entry name" value="NUDIX_hydrolase_dom"/>
</dbReference>
<evidence type="ECO:0000259" key="5">
    <source>
        <dbReference type="PROSITE" id="PS51462"/>
    </source>
</evidence>
<protein>
    <submittedName>
        <fullName evidence="6">8-oxo-dGTP diphosphatase</fullName>
        <ecNumber evidence="6">3.6.1.55</ecNumber>
    </submittedName>
</protein>
<feature type="domain" description="Nudix hydrolase" evidence="5">
    <location>
        <begin position="2"/>
        <end position="138"/>
    </location>
</feature>
<evidence type="ECO:0000256" key="4">
    <source>
        <dbReference type="RuleBase" id="RU003476"/>
    </source>
</evidence>
<proteinExistence type="inferred from homology"/>
<comment type="caution">
    <text evidence="6">The sequence shown here is derived from an EMBL/GenBank/DDBJ whole genome shotgun (WGS) entry which is preliminary data.</text>
</comment>
<evidence type="ECO:0000313" key="6">
    <source>
        <dbReference type="EMBL" id="MDQ0208383.1"/>
    </source>
</evidence>
<dbReference type="PROSITE" id="PS51462">
    <property type="entry name" value="NUDIX"/>
    <property type="match status" value="1"/>
</dbReference>
<evidence type="ECO:0000256" key="2">
    <source>
        <dbReference type="ARBA" id="ARBA00022801"/>
    </source>
</evidence>
<keyword evidence="3" id="KW-0460">Magnesium</keyword>
<dbReference type="EMBL" id="JAUSUA010000005">
    <property type="protein sequence ID" value="MDQ0208383.1"/>
    <property type="molecule type" value="Genomic_DNA"/>
</dbReference>
<evidence type="ECO:0000313" key="7">
    <source>
        <dbReference type="Proteomes" id="UP001225034"/>
    </source>
</evidence>
<dbReference type="PANTHER" id="PTHR43046:SF12">
    <property type="entry name" value="GDP-MANNOSE MANNOSYL HYDROLASE"/>
    <property type="match status" value="1"/>
</dbReference>
<dbReference type="InterPro" id="IPR020476">
    <property type="entry name" value="Nudix_hydrolase"/>
</dbReference>
<gene>
    <name evidence="6" type="ORF">J2S05_003194</name>
</gene>
<sequence length="143" mass="16458">MKRVDVASAIICDEYGRMLLVKNRKGTVTYWTPPGGAVEAGETLEEAAIREVFEETGFHVNIGRIHSVREKLFHEMNEHAMIFSFYATITGGMMQNNDPDEDIVDIQWVEHVSAKEWMPELYASLQLHEINESKSAFYQFEKE</sequence>
<keyword evidence="7" id="KW-1185">Reference proteome</keyword>
<dbReference type="Gene3D" id="3.90.79.10">
    <property type="entry name" value="Nucleoside Triphosphate Pyrophosphohydrolase"/>
    <property type="match status" value="1"/>
</dbReference>
<name>A0ABT9YKI6_9BACI</name>
<organism evidence="6 7">
    <name type="scientific">Alkalicoccobacillus murimartini</name>
    <dbReference type="NCBI Taxonomy" id="171685"/>
    <lineage>
        <taxon>Bacteria</taxon>
        <taxon>Bacillati</taxon>
        <taxon>Bacillota</taxon>
        <taxon>Bacilli</taxon>
        <taxon>Bacillales</taxon>
        <taxon>Bacillaceae</taxon>
        <taxon>Alkalicoccobacillus</taxon>
    </lineage>
</organism>
<dbReference type="InterPro" id="IPR020084">
    <property type="entry name" value="NUDIX_hydrolase_CS"/>
</dbReference>
<dbReference type="PRINTS" id="PR00502">
    <property type="entry name" value="NUDIXFAMILY"/>
</dbReference>
<accession>A0ABT9YKI6</accession>
<evidence type="ECO:0000256" key="3">
    <source>
        <dbReference type="ARBA" id="ARBA00022842"/>
    </source>
</evidence>
<dbReference type="GO" id="GO:0035539">
    <property type="term" value="F:8-oxo-7,8-dihydrodeoxyguanosine triphosphate pyrophosphatase activity"/>
    <property type="evidence" value="ECO:0007669"/>
    <property type="project" value="UniProtKB-EC"/>
</dbReference>
<dbReference type="InterPro" id="IPR015797">
    <property type="entry name" value="NUDIX_hydrolase-like_dom_sf"/>
</dbReference>
<dbReference type="Pfam" id="PF00293">
    <property type="entry name" value="NUDIX"/>
    <property type="match status" value="1"/>
</dbReference>
<comment type="similarity">
    <text evidence="4">Belongs to the Nudix hydrolase family.</text>
</comment>
<dbReference type="EC" id="3.6.1.55" evidence="6"/>
<dbReference type="PANTHER" id="PTHR43046">
    <property type="entry name" value="GDP-MANNOSE MANNOSYL HYDROLASE"/>
    <property type="match status" value="1"/>
</dbReference>
<reference evidence="6 7" key="1">
    <citation type="submission" date="2023-07" db="EMBL/GenBank/DDBJ databases">
        <title>Genomic Encyclopedia of Type Strains, Phase IV (KMG-IV): sequencing the most valuable type-strain genomes for metagenomic binning, comparative biology and taxonomic classification.</title>
        <authorList>
            <person name="Goeker M."/>
        </authorList>
    </citation>
    <scope>NUCLEOTIDE SEQUENCE [LARGE SCALE GENOMIC DNA]</scope>
    <source>
        <strain evidence="6 7">DSM 19154</strain>
    </source>
</reference>
<dbReference type="PROSITE" id="PS00893">
    <property type="entry name" value="NUDIX_BOX"/>
    <property type="match status" value="1"/>
</dbReference>